<organism evidence="2 3">
    <name type="scientific">Massariosphaeria phaeospora</name>
    <dbReference type="NCBI Taxonomy" id="100035"/>
    <lineage>
        <taxon>Eukaryota</taxon>
        <taxon>Fungi</taxon>
        <taxon>Dikarya</taxon>
        <taxon>Ascomycota</taxon>
        <taxon>Pezizomycotina</taxon>
        <taxon>Dothideomycetes</taxon>
        <taxon>Pleosporomycetidae</taxon>
        <taxon>Pleosporales</taxon>
        <taxon>Pleosporales incertae sedis</taxon>
        <taxon>Massariosphaeria</taxon>
    </lineage>
</organism>
<accession>A0A7C8I3I3</accession>
<dbReference type="AlphaFoldDB" id="A0A7C8I3I3"/>
<name>A0A7C8I3I3_9PLEO</name>
<protein>
    <submittedName>
        <fullName evidence="2">Uncharacterized protein</fullName>
    </submittedName>
</protein>
<feature type="compositionally biased region" description="Basic and acidic residues" evidence="1">
    <location>
        <begin position="127"/>
        <end position="137"/>
    </location>
</feature>
<sequence length="156" mass="17506">MAFDSNCSSSYLLHGGVGSEHASSSAACMPRQKQKRRGHHTCHSCLTPLGALPRFPRPLSSGSQRHDLRTYIFSGSVLNAQKLPRQKKPRFPVFVYSRKRQARGEARSCHGLTSCCFHRGPRTPSETVDRSRDRTETQRPQTAPPRLRLSLQLAHT</sequence>
<dbReference type="EMBL" id="JAADJZ010000025">
    <property type="protein sequence ID" value="KAF2867031.1"/>
    <property type="molecule type" value="Genomic_DNA"/>
</dbReference>
<evidence type="ECO:0000313" key="2">
    <source>
        <dbReference type="EMBL" id="KAF2867031.1"/>
    </source>
</evidence>
<gene>
    <name evidence="2" type="ORF">BDV95DRAFT_193680</name>
</gene>
<keyword evidence="3" id="KW-1185">Reference proteome</keyword>
<feature type="region of interest" description="Disordered" evidence="1">
    <location>
        <begin position="16"/>
        <end position="35"/>
    </location>
</feature>
<feature type="region of interest" description="Disordered" evidence="1">
    <location>
        <begin position="120"/>
        <end position="145"/>
    </location>
</feature>
<reference evidence="2 3" key="1">
    <citation type="submission" date="2020-01" db="EMBL/GenBank/DDBJ databases">
        <authorList>
            <consortium name="DOE Joint Genome Institute"/>
            <person name="Haridas S."/>
            <person name="Albert R."/>
            <person name="Binder M."/>
            <person name="Bloem J."/>
            <person name="Labutti K."/>
            <person name="Salamov A."/>
            <person name="Andreopoulos B."/>
            <person name="Baker S.E."/>
            <person name="Barry K."/>
            <person name="Bills G."/>
            <person name="Bluhm B.H."/>
            <person name="Cannon C."/>
            <person name="Castanera R."/>
            <person name="Culley D.E."/>
            <person name="Daum C."/>
            <person name="Ezra D."/>
            <person name="Gonzalez J.B."/>
            <person name="Henrissat B."/>
            <person name="Kuo A."/>
            <person name="Liang C."/>
            <person name="Lipzen A."/>
            <person name="Lutzoni F."/>
            <person name="Magnuson J."/>
            <person name="Mondo S."/>
            <person name="Nolan M."/>
            <person name="Ohm R."/>
            <person name="Pangilinan J."/>
            <person name="Park H.-J.H."/>
            <person name="Ramirez L."/>
            <person name="Alfaro M."/>
            <person name="Sun H."/>
            <person name="Tritt A."/>
            <person name="Yoshinaga Y."/>
            <person name="Zwiers L.-H.L."/>
            <person name="Turgeon B.G."/>
            <person name="Goodwin S.B."/>
            <person name="Spatafora J.W."/>
            <person name="Crous P.W."/>
            <person name="Grigoriev I.V."/>
        </authorList>
    </citation>
    <scope>NUCLEOTIDE SEQUENCE [LARGE SCALE GENOMIC DNA]</scope>
    <source>
        <strain evidence="2 3">CBS 611.86</strain>
    </source>
</reference>
<dbReference type="Proteomes" id="UP000481861">
    <property type="component" value="Unassembled WGS sequence"/>
</dbReference>
<evidence type="ECO:0000256" key="1">
    <source>
        <dbReference type="SAM" id="MobiDB-lite"/>
    </source>
</evidence>
<evidence type="ECO:0000313" key="3">
    <source>
        <dbReference type="Proteomes" id="UP000481861"/>
    </source>
</evidence>
<comment type="caution">
    <text evidence="2">The sequence shown here is derived from an EMBL/GenBank/DDBJ whole genome shotgun (WGS) entry which is preliminary data.</text>
</comment>
<proteinExistence type="predicted"/>